<sequence length="112" mass="12464">CSRQVRSERQANRLTHDIRLDRKCSNFDKPRSVRACFVSGLPTAFTNRGPDFGSLMARYCFIANTGQRGVFVPPMVIVCPTQKGSVLDSFIYINMAAVGWISLEKTASSGMR</sequence>
<organism evidence="1 2">
    <name type="scientific">Paramuricea clavata</name>
    <name type="common">Red gorgonian</name>
    <name type="synonym">Violescent sea-whip</name>
    <dbReference type="NCBI Taxonomy" id="317549"/>
    <lineage>
        <taxon>Eukaryota</taxon>
        <taxon>Metazoa</taxon>
        <taxon>Cnidaria</taxon>
        <taxon>Anthozoa</taxon>
        <taxon>Octocorallia</taxon>
        <taxon>Malacalcyonacea</taxon>
        <taxon>Plexauridae</taxon>
        <taxon>Paramuricea</taxon>
    </lineage>
</organism>
<accession>A0A7D9EFY8</accession>
<feature type="non-terminal residue" evidence="1">
    <location>
        <position position="1"/>
    </location>
</feature>
<evidence type="ECO:0000313" key="2">
    <source>
        <dbReference type="Proteomes" id="UP001152795"/>
    </source>
</evidence>
<gene>
    <name evidence="1" type="ORF">PACLA_8A070677</name>
</gene>
<proteinExistence type="predicted"/>
<dbReference type="Proteomes" id="UP001152795">
    <property type="component" value="Unassembled WGS sequence"/>
</dbReference>
<dbReference type="EMBL" id="CACRXK020005491">
    <property type="protein sequence ID" value="CAB4006364.1"/>
    <property type="molecule type" value="Genomic_DNA"/>
</dbReference>
<name>A0A7D9EFY8_PARCT</name>
<reference evidence="1" key="1">
    <citation type="submission" date="2020-04" db="EMBL/GenBank/DDBJ databases">
        <authorList>
            <person name="Alioto T."/>
            <person name="Alioto T."/>
            <person name="Gomez Garrido J."/>
        </authorList>
    </citation>
    <scope>NUCLEOTIDE SEQUENCE</scope>
    <source>
        <strain evidence="1">A484AB</strain>
    </source>
</reference>
<protein>
    <submittedName>
        <fullName evidence="1">Uncharacterized protein</fullName>
    </submittedName>
</protein>
<keyword evidence="2" id="KW-1185">Reference proteome</keyword>
<dbReference type="AlphaFoldDB" id="A0A7D9EFY8"/>
<comment type="caution">
    <text evidence="1">The sequence shown here is derived from an EMBL/GenBank/DDBJ whole genome shotgun (WGS) entry which is preliminary data.</text>
</comment>
<evidence type="ECO:0000313" key="1">
    <source>
        <dbReference type="EMBL" id="CAB4006364.1"/>
    </source>
</evidence>